<keyword evidence="2" id="KW-1133">Transmembrane helix</keyword>
<sequence length="317" mass="34980">MKKILPLLLLFVLVPFVYHGAYYLFNPTITKVGVSLSTGFGKVNPDFFAVFEDRPTLKLFKLAVSKAEKQPGIVDVAQPEYDVEMVYANGHTEGLHMWLHPEGTAGAIMYVTNTETIYTLPEDIAGRLVELLAPFLAGESEPDGQSEPADDSLEDDDATESTTDGISLNDFSIKVNDSIIALHAWDHEVNLEDVLGPPAAQSVEVLENADTLTGSFVKRLDYDGLHLELFSPKQNGETFWIMSMKVSGKGYLTPRGIGVGSTLEELKNAYPAIEMAPDGRTDPRNAAYWITDEGYNHLQFEVQEGVVAEIQIYHLIP</sequence>
<reference evidence="4 5" key="1">
    <citation type="submission" date="2021-04" db="EMBL/GenBank/DDBJ databases">
        <authorList>
            <person name="Rakotoarivonina H."/>
        </authorList>
    </citation>
    <scope>NUCLEOTIDE SEQUENCE [LARGE SCALE GENOMIC DNA]</scope>
    <source>
        <strain evidence="4 5">XE</strain>
    </source>
</reference>
<evidence type="ECO:0000259" key="3">
    <source>
        <dbReference type="Pfam" id="PF26353"/>
    </source>
</evidence>
<evidence type="ECO:0000313" key="4">
    <source>
        <dbReference type="EMBL" id="CAG5091036.1"/>
    </source>
</evidence>
<keyword evidence="2" id="KW-0812">Transmembrane</keyword>
<keyword evidence="2" id="KW-0472">Membrane</keyword>
<name>A0ABN7S1S2_THEXY</name>
<feature type="transmembrane region" description="Helical" evidence="2">
    <location>
        <begin position="7"/>
        <end position="25"/>
    </location>
</feature>
<evidence type="ECO:0000313" key="5">
    <source>
        <dbReference type="Proteomes" id="UP000681526"/>
    </source>
</evidence>
<dbReference type="Pfam" id="PF26353">
    <property type="entry name" value="YhfM"/>
    <property type="match status" value="1"/>
</dbReference>
<keyword evidence="5" id="KW-1185">Reference proteome</keyword>
<dbReference type="InterPro" id="IPR058780">
    <property type="entry name" value="YhfM-like_dom"/>
</dbReference>
<feature type="domain" description="YhfM-like" evidence="3">
    <location>
        <begin position="49"/>
        <end position="132"/>
    </location>
</feature>
<comment type="caution">
    <text evidence="4">The sequence shown here is derived from an EMBL/GenBank/DDBJ whole genome shotgun (WGS) entry which is preliminary data.</text>
</comment>
<dbReference type="RefSeq" id="WP_213485378.1">
    <property type="nucleotide sequence ID" value="NZ_CAJRAY010000078.1"/>
</dbReference>
<organism evidence="4 5">
    <name type="scientific">Thermobacillus xylanilyticus</name>
    <dbReference type="NCBI Taxonomy" id="76633"/>
    <lineage>
        <taxon>Bacteria</taxon>
        <taxon>Bacillati</taxon>
        <taxon>Bacillota</taxon>
        <taxon>Bacilli</taxon>
        <taxon>Bacillales</taxon>
        <taxon>Paenibacillaceae</taxon>
        <taxon>Thermobacillus</taxon>
    </lineage>
</organism>
<gene>
    <name evidence="4" type="primary">txxe 3097</name>
    <name evidence="4" type="ORF">TXXE_14895</name>
</gene>
<protein>
    <recommendedName>
        <fullName evidence="3">YhfM-like domain-containing protein</fullName>
    </recommendedName>
</protein>
<accession>A0ABN7S1S2</accession>
<evidence type="ECO:0000256" key="1">
    <source>
        <dbReference type="SAM" id="MobiDB-lite"/>
    </source>
</evidence>
<feature type="compositionally biased region" description="Acidic residues" evidence="1">
    <location>
        <begin position="140"/>
        <end position="159"/>
    </location>
</feature>
<evidence type="ECO:0000256" key="2">
    <source>
        <dbReference type="SAM" id="Phobius"/>
    </source>
</evidence>
<dbReference type="EMBL" id="CAJRAY010000078">
    <property type="protein sequence ID" value="CAG5091036.1"/>
    <property type="molecule type" value="Genomic_DNA"/>
</dbReference>
<dbReference type="Proteomes" id="UP000681526">
    <property type="component" value="Unassembled WGS sequence"/>
</dbReference>
<feature type="region of interest" description="Disordered" evidence="1">
    <location>
        <begin position="139"/>
        <end position="164"/>
    </location>
</feature>
<proteinExistence type="predicted"/>